<dbReference type="GO" id="GO:0005576">
    <property type="term" value="C:extracellular region"/>
    <property type="evidence" value="ECO:0007669"/>
    <property type="project" value="UniProtKB-SubCell"/>
</dbReference>
<comment type="caution">
    <text evidence="7">The sequence shown here is derived from an EMBL/GenBank/DDBJ whole genome shotgun (WGS) entry which is preliminary data.</text>
</comment>
<dbReference type="SUPFAM" id="SSF57501">
    <property type="entry name" value="Cystine-knot cytokines"/>
    <property type="match status" value="1"/>
</dbReference>
<sequence length="189" mass="20954">MMSIILCALVLVAAATSGASGHCAKPPNFRARERSVQHIPVKDVPQNISIPQRYNNTVRFFLGSSDCPQDDITSTDFWINKCPVHYVGNVDDNRIPKMVLEKRCSCTTPVTSDRSVSVYDCITISTPRTVYRRTGCKNGIYEYSLTREYFDTQCVKQRNVRHVAGSPKSAANPSGHPHHAASGAPKMPR</sequence>
<gene>
    <name evidence="7" type="ORF">SNE40_006970</name>
</gene>
<evidence type="ECO:0000256" key="2">
    <source>
        <dbReference type="ARBA" id="ARBA00007236"/>
    </source>
</evidence>
<protein>
    <submittedName>
        <fullName evidence="7">Uncharacterized protein</fullName>
    </submittedName>
</protein>
<dbReference type="AlphaFoldDB" id="A0AAN8JYN2"/>
<proteinExistence type="inferred from homology"/>
<evidence type="ECO:0000256" key="6">
    <source>
        <dbReference type="SAM" id="SignalP"/>
    </source>
</evidence>
<keyword evidence="4 6" id="KW-0732">Signal</keyword>
<feature type="chain" id="PRO_5042899998" evidence="6">
    <location>
        <begin position="22"/>
        <end position="189"/>
    </location>
</feature>
<name>A0AAN8JYN2_PATCE</name>
<organism evidence="7 8">
    <name type="scientific">Patella caerulea</name>
    <name type="common">Rayed Mediterranean limpet</name>
    <dbReference type="NCBI Taxonomy" id="87958"/>
    <lineage>
        <taxon>Eukaryota</taxon>
        <taxon>Metazoa</taxon>
        <taxon>Spiralia</taxon>
        <taxon>Lophotrochozoa</taxon>
        <taxon>Mollusca</taxon>
        <taxon>Gastropoda</taxon>
        <taxon>Patellogastropoda</taxon>
        <taxon>Patelloidea</taxon>
        <taxon>Patellidae</taxon>
        <taxon>Patella</taxon>
    </lineage>
</organism>
<dbReference type="Pfam" id="PF06083">
    <property type="entry name" value="IL17"/>
    <property type="match status" value="1"/>
</dbReference>
<comment type="subcellular location">
    <subcellularLocation>
        <location evidence="1">Secreted</location>
    </subcellularLocation>
</comment>
<feature type="region of interest" description="Disordered" evidence="5">
    <location>
        <begin position="161"/>
        <end position="189"/>
    </location>
</feature>
<evidence type="ECO:0000256" key="3">
    <source>
        <dbReference type="ARBA" id="ARBA00022525"/>
    </source>
</evidence>
<accession>A0AAN8JYN2</accession>
<dbReference type="InterPro" id="IPR029034">
    <property type="entry name" value="Cystine-knot_cytokine"/>
</dbReference>
<evidence type="ECO:0000256" key="1">
    <source>
        <dbReference type="ARBA" id="ARBA00004613"/>
    </source>
</evidence>
<evidence type="ECO:0000313" key="7">
    <source>
        <dbReference type="EMBL" id="KAK6184505.1"/>
    </source>
</evidence>
<evidence type="ECO:0000256" key="5">
    <source>
        <dbReference type="SAM" id="MobiDB-lite"/>
    </source>
</evidence>
<evidence type="ECO:0000256" key="4">
    <source>
        <dbReference type="ARBA" id="ARBA00022729"/>
    </source>
</evidence>
<comment type="similarity">
    <text evidence="2">Belongs to the IL-17 family.</text>
</comment>
<dbReference type="Gene3D" id="2.10.90.10">
    <property type="entry name" value="Cystine-knot cytokines"/>
    <property type="match status" value="1"/>
</dbReference>
<dbReference type="GO" id="GO:0005125">
    <property type="term" value="F:cytokine activity"/>
    <property type="evidence" value="ECO:0007669"/>
    <property type="project" value="InterPro"/>
</dbReference>
<dbReference type="EMBL" id="JAZGQO010000006">
    <property type="protein sequence ID" value="KAK6184505.1"/>
    <property type="molecule type" value="Genomic_DNA"/>
</dbReference>
<keyword evidence="8" id="KW-1185">Reference proteome</keyword>
<dbReference type="InterPro" id="IPR010345">
    <property type="entry name" value="IL-17_fam"/>
</dbReference>
<feature type="signal peptide" evidence="6">
    <location>
        <begin position="1"/>
        <end position="21"/>
    </location>
</feature>
<reference evidence="7 8" key="1">
    <citation type="submission" date="2024-01" db="EMBL/GenBank/DDBJ databases">
        <title>The genome of the rayed Mediterranean limpet Patella caerulea (Linnaeus, 1758).</title>
        <authorList>
            <person name="Anh-Thu Weber A."/>
            <person name="Halstead-Nussloch G."/>
        </authorList>
    </citation>
    <scope>NUCLEOTIDE SEQUENCE [LARGE SCALE GENOMIC DNA]</scope>
    <source>
        <strain evidence="7">AATW-2023a</strain>
        <tissue evidence="7">Whole specimen</tissue>
    </source>
</reference>
<dbReference type="Proteomes" id="UP001347796">
    <property type="component" value="Unassembled WGS sequence"/>
</dbReference>
<keyword evidence="3" id="KW-0964">Secreted</keyword>
<evidence type="ECO:0000313" key="8">
    <source>
        <dbReference type="Proteomes" id="UP001347796"/>
    </source>
</evidence>